<feature type="compositionally biased region" description="Basic and acidic residues" evidence="2">
    <location>
        <begin position="178"/>
        <end position="191"/>
    </location>
</feature>
<keyword evidence="1" id="KW-0175">Coiled coil</keyword>
<proteinExistence type="predicted"/>
<evidence type="ECO:0000256" key="2">
    <source>
        <dbReference type="SAM" id="MobiDB-lite"/>
    </source>
</evidence>
<reference evidence="4 5" key="1">
    <citation type="submission" date="2018-10" db="EMBL/GenBank/DDBJ databases">
        <title>Draft genome sequence of the microsporidian Tubulinosema ratisbonensis.</title>
        <authorList>
            <person name="Polonais V."/>
            <person name="Peyretaillade E."/>
            <person name="Niehus S."/>
            <person name="Wawrzyniak I."/>
            <person name="Franchet A."/>
            <person name="Gaspin C."/>
            <person name="Reichstadt M."/>
            <person name="Belser C."/>
            <person name="Labadie K."/>
            <person name="Delbac F."/>
            <person name="Ferrandon D."/>
        </authorList>
    </citation>
    <scope>NUCLEOTIDE SEQUENCE [LARGE SCALE GENOMIC DNA]</scope>
    <source>
        <strain evidence="4 5">Franzen</strain>
    </source>
</reference>
<dbReference type="STRING" id="291195.A0A437ANC5"/>
<dbReference type="Proteomes" id="UP000282876">
    <property type="component" value="Unassembled WGS sequence"/>
</dbReference>
<protein>
    <submittedName>
        <fullName evidence="4">Meiotic nuclear division 1 protein</fullName>
    </submittedName>
</protein>
<feature type="non-terminal residue" evidence="4">
    <location>
        <position position="204"/>
    </location>
</feature>
<organism evidence="4 5">
    <name type="scientific">Tubulinosema ratisbonensis</name>
    <dbReference type="NCBI Taxonomy" id="291195"/>
    <lineage>
        <taxon>Eukaryota</taxon>
        <taxon>Fungi</taxon>
        <taxon>Fungi incertae sedis</taxon>
        <taxon>Microsporidia</taxon>
        <taxon>Tubulinosematoidea</taxon>
        <taxon>Tubulinosematidae</taxon>
        <taxon>Tubulinosema</taxon>
    </lineage>
</organism>
<name>A0A437ANC5_9MICR</name>
<evidence type="ECO:0000313" key="5">
    <source>
        <dbReference type="Proteomes" id="UP000282876"/>
    </source>
</evidence>
<feature type="coiled-coil region" evidence="1">
    <location>
        <begin position="71"/>
        <end position="124"/>
    </location>
</feature>
<dbReference type="VEuPathDB" id="MicrosporidiaDB:TUBRATIS_008060"/>
<dbReference type="OrthoDB" id="273345at2759"/>
<dbReference type="Pfam" id="PF03962">
    <property type="entry name" value="Mnd1"/>
    <property type="match status" value="1"/>
</dbReference>
<dbReference type="AlphaFoldDB" id="A0A437ANC5"/>
<dbReference type="EMBL" id="RCSS01000162">
    <property type="protein sequence ID" value="RVD92680.1"/>
    <property type="molecule type" value="Genomic_DNA"/>
</dbReference>
<accession>A0A437ANC5</accession>
<gene>
    <name evidence="4" type="ORF">TUBRATIS_008060</name>
</gene>
<feature type="region of interest" description="Disordered" evidence="2">
    <location>
        <begin position="178"/>
        <end position="204"/>
    </location>
</feature>
<feature type="domain" description="Mnd1 HTH" evidence="3">
    <location>
        <begin position="1"/>
        <end position="60"/>
    </location>
</feature>
<sequence length="204" mass="24646">MLELFYETKEFFTLKELESIAPKRKGIVYKTVKEVLESLVNDDLVRTEKLGISNYYWSFPSQKLVAKQKLLTTLEKENFSLNENIKNLTEKIKKEELLRSSEERNELIKEYLELKNEEKKIVDELKMFEKCDPIVYKEKNDKMNEEKFDKNEIKKDFFDTEEEKEIEFNKSNLEEEKEKYISEDMSEDHNKQTFITRSTDEFLE</sequence>
<evidence type="ECO:0000313" key="4">
    <source>
        <dbReference type="EMBL" id="RVD92680.1"/>
    </source>
</evidence>
<evidence type="ECO:0000259" key="3">
    <source>
        <dbReference type="Pfam" id="PF03962"/>
    </source>
</evidence>
<dbReference type="InterPro" id="IPR040453">
    <property type="entry name" value="Mnd1_HTH"/>
</dbReference>
<evidence type="ECO:0000256" key="1">
    <source>
        <dbReference type="SAM" id="Coils"/>
    </source>
</evidence>
<keyword evidence="5" id="KW-1185">Reference proteome</keyword>
<comment type="caution">
    <text evidence="4">The sequence shown here is derived from an EMBL/GenBank/DDBJ whole genome shotgun (WGS) entry which is preliminary data.</text>
</comment>